<evidence type="ECO:0000313" key="13">
    <source>
        <dbReference type="Proteomes" id="UP000464751"/>
    </source>
</evidence>
<keyword evidence="13" id="KW-1185">Reference proteome</keyword>
<evidence type="ECO:0000256" key="2">
    <source>
        <dbReference type="ARBA" id="ARBA00008208"/>
    </source>
</evidence>
<feature type="transmembrane region" description="Helical" evidence="11">
    <location>
        <begin position="36"/>
        <end position="60"/>
    </location>
</feature>
<feature type="transmembrane region" description="Helical" evidence="11">
    <location>
        <begin position="72"/>
        <end position="91"/>
    </location>
</feature>
<name>A0A6P1YS70_9HYPH</name>
<keyword evidence="9" id="KW-0564">Palmitate</keyword>
<keyword evidence="7 11" id="KW-1133">Transmembrane helix</keyword>
<evidence type="ECO:0000256" key="9">
    <source>
        <dbReference type="ARBA" id="ARBA00023139"/>
    </source>
</evidence>
<dbReference type="AlphaFoldDB" id="A0A6P1YS70"/>
<protein>
    <recommendedName>
        <fullName evidence="3">Uncharacterized protein YtcA</fullName>
    </recommendedName>
</protein>
<proteinExistence type="inferred from homology"/>
<evidence type="ECO:0000256" key="10">
    <source>
        <dbReference type="ARBA" id="ARBA00023288"/>
    </source>
</evidence>
<evidence type="ECO:0000256" key="1">
    <source>
        <dbReference type="ARBA" id="ARBA00004141"/>
    </source>
</evidence>
<evidence type="ECO:0000256" key="4">
    <source>
        <dbReference type="ARBA" id="ARBA00022475"/>
    </source>
</evidence>
<keyword evidence="8 11" id="KW-0472">Membrane</keyword>
<dbReference type="Pfam" id="PF17090">
    <property type="entry name" value="Ytca"/>
    <property type="match status" value="1"/>
</dbReference>
<keyword evidence="6" id="KW-0732">Signal</keyword>
<dbReference type="EMBL" id="CP048630">
    <property type="protein sequence ID" value="QIB36367.1"/>
    <property type="molecule type" value="Genomic_DNA"/>
</dbReference>
<sequence length="93" mass="9781">MRGVPIARISSVLAIGLFGLGGCTRHASPSLPLFGAYFPFWLFCAAAGVIGALAIRALFIPLGVDDALPWRLVVYTCLAAVIGFSLALLVYGR</sequence>
<organism evidence="12 13">
    <name type="scientific">Ancylobacter pratisalsi</name>
    <dbReference type="NCBI Taxonomy" id="1745854"/>
    <lineage>
        <taxon>Bacteria</taxon>
        <taxon>Pseudomonadati</taxon>
        <taxon>Pseudomonadota</taxon>
        <taxon>Alphaproteobacteria</taxon>
        <taxon>Hyphomicrobiales</taxon>
        <taxon>Xanthobacteraceae</taxon>
        <taxon>Ancylobacter</taxon>
    </lineage>
</organism>
<dbReference type="KEGG" id="apra:G3A50_18970"/>
<comment type="subcellular location">
    <subcellularLocation>
        <location evidence="1">Membrane</location>
        <topology evidence="1">Multi-pass membrane protein</topology>
    </subcellularLocation>
</comment>
<dbReference type="PROSITE" id="PS51257">
    <property type="entry name" value="PROKAR_LIPOPROTEIN"/>
    <property type="match status" value="1"/>
</dbReference>
<keyword evidence="10" id="KW-0449">Lipoprotein</keyword>
<evidence type="ECO:0000256" key="6">
    <source>
        <dbReference type="ARBA" id="ARBA00022729"/>
    </source>
</evidence>
<dbReference type="InterPro" id="IPR031381">
    <property type="entry name" value="YtcA"/>
</dbReference>
<evidence type="ECO:0000256" key="3">
    <source>
        <dbReference type="ARBA" id="ARBA00021237"/>
    </source>
</evidence>
<evidence type="ECO:0000256" key="5">
    <source>
        <dbReference type="ARBA" id="ARBA00022692"/>
    </source>
</evidence>
<gene>
    <name evidence="12" type="ORF">G3A50_18970</name>
</gene>
<comment type="similarity">
    <text evidence="2">Belongs to the YtcA family.</text>
</comment>
<accession>A0A6P1YS70</accession>
<evidence type="ECO:0000256" key="11">
    <source>
        <dbReference type="SAM" id="Phobius"/>
    </source>
</evidence>
<evidence type="ECO:0000256" key="8">
    <source>
        <dbReference type="ARBA" id="ARBA00023136"/>
    </source>
</evidence>
<keyword evidence="5 11" id="KW-0812">Transmembrane</keyword>
<evidence type="ECO:0000313" key="12">
    <source>
        <dbReference type="EMBL" id="QIB36367.1"/>
    </source>
</evidence>
<reference evidence="12 13" key="1">
    <citation type="submission" date="2020-02" db="EMBL/GenBank/DDBJ databases">
        <authorList>
            <person name="Li G."/>
        </authorList>
    </citation>
    <scope>NUCLEOTIDE SEQUENCE [LARGE SCALE GENOMIC DNA]</scope>
    <source>
        <strain evidence="12 13">DSM 102029</strain>
    </source>
</reference>
<dbReference type="GO" id="GO:0016020">
    <property type="term" value="C:membrane"/>
    <property type="evidence" value="ECO:0007669"/>
    <property type="project" value="UniProtKB-SubCell"/>
</dbReference>
<feature type="transmembrane region" description="Helical" evidence="11">
    <location>
        <begin position="6"/>
        <end position="24"/>
    </location>
</feature>
<dbReference type="Proteomes" id="UP000464751">
    <property type="component" value="Chromosome"/>
</dbReference>
<keyword evidence="4" id="KW-1003">Cell membrane</keyword>
<evidence type="ECO:0000256" key="7">
    <source>
        <dbReference type="ARBA" id="ARBA00022989"/>
    </source>
</evidence>